<sequence length="342" mass="36570">MEDERNRDSRGPRSSQALFDTANAGPTQAQHHPAPAATATLVSPGAPPIASITPVTDTTHPSHRQGAQDTVFQLSSPLKPMNTTQSTLSHPHLQQGNPVAPRPIQPASLATSAQGPVLAIPLSRSPEKWEVSPRSVSETRHESRLYSSLPQAPAPLQADSRPPASEYAHAAPRTTSPDLQAQVTPIGSRSGIDWIVPVEDKPVPRRTVGERLAPTLAKAHVEREKYAAKAKMTGYALNAAIGLQVLLGTLTTGLSVAFSGKQAAVSTTILGGMSTIVASYLARARGSNEPELSISRVKDLEQFIRECESFQMDQGHIRGGVHEDQLLHFRSRFEELLGNASG</sequence>
<reference evidence="4" key="1">
    <citation type="submission" date="2021-02" db="EMBL/GenBank/DDBJ databases">
        <authorList>
            <person name="Nieuwenhuis M."/>
            <person name="Van De Peppel L.J.J."/>
        </authorList>
    </citation>
    <scope>NUCLEOTIDE SEQUENCE</scope>
    <source>
        <strain evidence="4">D49</strain>
    </source>
</reference>
<dbReference type="OrthoDB" id="3245801at2759"/>
<proteinExistence type="predicted"/>
<organism evidence="4 5">
    <name type="scientific">Sphagnurus paluster</name>
    <dbReference type="NCBI Taxonomy" id="117069"/>
    <lineage>
        <taxon>Eukaryota</taxon>
        <taxon>Fungi</taxon>
        <taxon>Dikarya</taxon>
        <taxon>Basidiomycota</taxon>
        <taxon>Agaricomycotina</taxon>
        <taxon>Agaricomycetes</taxon>
        <taxon>Agaricomycetidae</taxon>
        <taxon>Agaricales</taxon>
        <taxon>Tricholomatineae</taxon>
        <taxon>Lyophyllaceae</taxon>
        <taxon>Sphagnurus</taxon>
    </lineage>
</organism>
<dbReference type="AlphaFoldDB" id="A0A9P7KHR4"/>
<feature type="region of interest" description="Disordered" evidence="1">
    <location>
        <begin position="119"/>
        <end position="182"/>
    </location>
</feature>
<accession>A0A9P7KHR4</accession>
<evidence type="ECO:0000313" key="5">
    <source>
        <dbReference type="Proteomes" id="UP000717328"/>
    </source>
</evidence>
<keyword evidence="2" id="KW-0472">Membrane</keyword>
<dbReference type="EMBL" id="JABCKI010000083">
    <property type="protein sequence ID" value="KAG5652991.1"/>
    <property type="molecule type" value="Genomic_DNA"/>
</dbReference>
<comment type="caution">
    <text evidence="4">The sequence shown here is derived from an EMBL/GenBank/DDBJ whole genome shotgun (WGS) entry which is preliminary data.</text>
</comment>
<feature type="region of interest" description="Disordered" evidence="1">
    <location>
        <begin position="1"/>
        <end position="106"/>
    </location>
</feature>
<keyword evidence="2" id="KW-1133">Transmembrane helix</keyword>
<feature type="compositionally biased region" description="Basic and acidic residues" evidence="1">
    <location>
        <begin position="125"/>
        <end position="144"/>
    </location>
</feature>
<dbReference type="NCBIfam" id="NF033635">
    <property type="entry name" value="SLATT_fungal"/>
    <property type="match status" value="1"/>
</dbReference>
<feature type="compositionally biased region" description="Basic and acidic residues" evidence="1">
    <location>
        <begin position="1"/>
        <end position="11"/>
    </location>
</feature>
<feature type="transmembrane region" description="Helical" evidence="2">
    <location>
        <begin position="235"/>
        <end position="257"/>
    </location>
</feature>
<protein>
    <recommendedName>
        <fullName evidence="3">SMODS and SLOG-associating 2TM effector domain-containing protein</fullName>
    </recommendedName>
</protein>
<dbReference type="InterPro" id="IPR041622">
    <property type="entry name" value="SLATT_fungi"/>
</dbReference>
<dbReference type="Pfam" id="PF18142">
    <property type="entry name" value="SLATT_fungal"/>
    <property type="match status" value="1"/>
</dbReference>
<dbReference type="Proteomes" id="UP000717328">
    <property type="component" value="Unassembled WGS sequence"/>
</dbReference>
<feature type="compositionally biased region" description="Polar residues" evidence="1">
    <location>
        <begin position="53"/>
        <end position="97"/>
    </location>
</feature>
<reference evidence="4" key="2">
    <citation type="submission" date="2021-10" db="EMBL/GenBank/DDBJ databases">
        <title>Phylogenomics reveals ancestral predisposition of the termite-cultivated fungus Termitomyces towards a domesticated lifestyle.</title>
        <authorList>
            <person name="Auxier B."/>
            <person name="Grum-Grzhimaylo A."/>
            <person name="Cardenas M.E."/>
            <person name="Lodge J.D."/>
            <person name="Laessoe T."/>
            <person name="Pedersen O."/>
            <person name="Smith M.E."/>
            <person name="Kuyper T.W."/>
            <person name="Franco-Molano E.A."/>
            <person name="Baroni T.J."/>
            <person name="Aanen D.K."/>
        </authorList>
    </citation>
    <scope>NUCLEOTIDE SEQUENCE</scope>
    <source>
        <strain evidence="4">D49</strain>
    </source>
</reference>
<evidence type="ECO:0000256" key="1">
    <source>
        <dbReference type="SAM" id="MobiDB-lite"/>
    </source>
</evidence>
<feature type="transmembrane region" description="Helical" evidence="2">
    <location>
        <begin position="263"/>
        <end position="282"/>
    </location>
</feature>
<keyword evidence="2" id="KW-0812">Transmembrane</keyword>
<name>A0A9P7KHR4_9AGAR</name>
<keyword evidence="5" id="KW-1185">Reference proteome</keyword>
<evidence type="ECO:0000313" key="4">
    <source>
        <dbReference type="EMBL" id="KAG5652991.1"/>
    </source>
</evidence>
<feature type="domain" description="SMODS and SLOG-associating 2TM effector" evidence="3">
    <location>
        <begin position="219"/>
        <end position="339"/>
    </location>
</feature>
<evidence type="ECO:0000256" key="2">
    <source>
        <dbReference type="SAM" id="Phobius"/>
    </source>
</evidence>
<evidence type="ECO:0000259" key="3">
    <source>
        <dbReference type="Pfam" id="PF18142"/>
    </source>
</evidence>
<feature type="compositionally biased region" description="Low complexity" evidence="1">
    <location>
        <begin position="26"/>
        <end position="40"/>
    </location>
</feature>
<feature type="compositionally biased region" description="Polar residues" evidence="1">
    <location>
        <begin position="173"/>
        <end position="182"/>
    </location>
</feature>
<gene>
    <name evidence="4" type="ORF">H0H81_002816</name>
</gene>